<evidence type="ECO:0000256" key="5">
    <source>
        <dbReference type="SAM" id="Phobius"/>
    </source>
</evidence>
<dbReference type="OrthoDB" id="9811373at2"/>
<sequence length="128" mass="14033">MSEKTMTKTGWVLTGAYALFMLAASVAPKLLGLPIASETMTQLGWPDGYVLMIGLIELACVLLYLFPKTSVLGAVLTMGLLGGAMATHIRVGSPLFSHILFSIYLGLFMWGGLWLRDPKLQAIFPWRR</sequence>
<evidence type="ECO:0000256" key="2">
    <source>
        <dbReference type="ARBA" id="ARBA00022692"/>
    </source>
</evidence>
<dbReference type="RefSeq" id="WP_008834429.1">
    <property type="nucleotide sequence ID" value="NZ_AHAM01000028.1"/>
</dbReference>
<feature type="transmembrane region" description="Helical" evidence="5">
    <location>
        <begin position="71"/>
        <end position="89"/>
    </location>
</feature>
<protein>
    <recommendedName>
        <fullName evidence="8">Polyhydroxyalkanoate depolymerase</fullName>
    </recommendedName>
</protein>
<evidence type="ECO:0000256" key="4">
    <source>
        <dbReference type="ARBA" id="ARBA00023136"/>
    </source>
</evidence>
<evidence type="ECO:0000256" key="1">
    <source>
        <dbReference type="ARBA" id="ARBA00004141"/>
    </source>
</evidence>
<dbReference type="InterPro" id="IPR032808">
    <property type="entry name" value="DoxX"/>
</dbReference>
<proteinExistence type="predicted"/>
<keyword evidence="2 5" id="KW-0812">Transmembrane</keyword>
<evidence type="ECO:0000313" key="7">
    <source>
        <dbReference type="Proteomes" id="UP000003250"/>
    </source>
</evidence>
<dbReference type="GO" id="GO:0016020">
    <property type="term" value="C:membrane"/>
    <property type="evidence" value="ECO:0007669"/>
    <property type="project" value="UniProtKB-SubCell"/>
</dbReference>
<evidence type="ECO:0000313" key="6">
    <source>
        <dbReference type="EMBL" id="EHK58611.1"/>
    </source>
</evidence>
<feature type="transmembrane region" description="Helical" evidence="5">
    <location>
        <begin position="48"/>
        <end position="66"/>
    </location>
</feature>
<gene>
    <name evidence="6" type="ORF">MAXJ12_03877</name>
</gene>
<accession>H0HKW7</accession>
<name>H0HKW7_9HYPH</name>
<dbReference type="EMBL" id="AHAM01000028">
    <property type="protein sequence ID" value="EHK58611.1"/>
    <property type="molecule type" value="Genomic_DNA"/>
</dbReference>
<reference evidence="6 7" key="1">
    <citation type="journal article" date="2012" name="J. Bacteriol.">
        <title>Draft Genome Sequence of Mesorhizobium alhagi CCNWXJ12-2T, a Novel Salt-Resistant Species Isolated from the Desert of Northwestern China.</title>
        <authorList>
            <person name="Zhou M."/>
            <person name="Chen W."/>
            <person name="Chen H."/>
            <person name="Wei G."/>
        </authorList>
    </citation>
    <scope>NUCLEOTIDE SEQUENCE [LARGE SCALE GENOMIC DNA]</scope>
    <source>
        <strain evidence="6 7">CCNWXJ12-2</strain>
    </source>
</reference>
<keyword evidence="4 5" id="KW-0472">Membrane</keyword>
<dbReference type="PATRIC" id="fig|1107882.3.peg.768"/>
<dbReference type="Proteomes" id="UP000003250">
    <property type="component" value="Unassembled WGS sequence"/>
</dbReference>
<dbReference type="Pfam" id="PF13564">
    <property type="entry name" value="DoxX_2"/>
    <property type="match status" value="1"/>
</dbReference>
<evidence type="ECO:0000256" key="3">
    <source>
        <dbReference type="ARBA" id="ARBA00022989"/>
    </source>
</evidence>
<dbReference type="AlphaFoldDB" id="H0HKW7"/>
<comment type="subcellular location">
    <subcellularLocation>
        <location evidence="1">Membrane</location>
        <topology evidence="1">Multi-pass membrane protein</topology>
    </subcellularLocation>
</comment>
<keyword evidence="3 5" id="KW-1133">Transmembrane helix</keyword>
<organism evidence="6 7">
    <name type="scientific">Mesorhizobium alhagi CCNWXJ12-2</name>
    <dbReference type="NCBI Taxonomy" id="1107882"/>
    <lineage>
        <taxon>Bacteria</taxon>
        <taxon>Pseudomonadati</taxon>
        <taxon>Pseudomonadota</taxon>
        <taxon>Alphaproteobacteria</taxon>
        <taxon>Hyphomicrobiales</taxon>
        <taxon>Phyllobacteriaceae</taxon>
        <taxon>Allomesorhizobium</taxon>
    </lineage>
</organism>
<evidence type="ECO:0008006" key="8">
    <source>
        <dbReference type="Google" id="ProtNLM"/>
    </source>
</evidence>
<feature type="transmembrane region" description="Helical" evidence="5">
    <location>
        <begin position="95"/>
        <end position="115"/>
    </location>
</feature>
<keyword evidence="7" id="KW-1185">Reference proteome</keyword>